<evidence type="ECO:0000313" key="12">
    <source>
        <dbReference type="EMBL" id="KAH8704848.1"/>
    </source>
</evidence>
<feature type="transmembrane region" description="Helical" evidence="10">
    <location>
        <begin position="170"/>
        <end position="191"/>
    </location>
</feature>
<dbReference type="PROSITE" id="PS50850">
    <property type="entry name" value="MFS"/>
    <property type="match status" value="1"/>
</dbReference>
<dbReference type="InterPro" id="IPR050360">
    <property type="entry name" value="MFS_Sugar_Transporters"/>
</dbReference>
<protein>
    <submittedName>
        <fullName evidence="12">General substrate transporter</fullName>
    </submittedName>
</protein>
<gene>
    <name evidence="12" type="ORF">BGW36DRAFT_331814</name>
</gene>
<dbReference type="GeneID" id="70243126"/>
<organism evidence="12 13">
    <name type="scientific">Talaromyces proteolyticus</name>
    <dbReference type="NCBI Taxonomy" id="1131652"/>
    <lineage>
        <taxon>Eukaryota</taxon>
        <taxon>Fungi</taxon>
        <taxon>Dikarya</taxon>
        <taxon>Ascomycota</taxon>
        <taxon>Pezizomycotina</taxon>
        <taxon>Eurotiomycetes</taxon>
        <taxon>Eurotiomycetidae</taxon>
        <taxon>Eurotiales</taxon>
        <taxon>Trichocomaceae</taxon>
        <taxon>Talaromyces</taxon>
        <taxon>Talaromyces sect. Bacilispori</taxon>
    </lineage>
</organism>
<evidence type="ECO:0000256" key="4">
    <source>
        <dbReference type="ARBA" id="ARBA00022692"/>
    </source>
</evidence>
<feature type="transmembrane region" description="Helical" evidence="10">
    <location>
        <begin position="458"/>
        <end position="477"/>
    </location>
</feature>
<feature type="transmembrane region" description="Helical" evidence="10">
    <location>
        <begin position="203"/>
        <end position="223"/>
    </location>
</feature>
<evidence type="ECO:0000256" key="9">
    <source>
        <dbReference type="SAM" id="MobiDB-lite"/>
    </source>
</evidence>
<feature type="transmembrane region" description="Helical" evidence="10">
    <location>
        <begin position="243"/>
        <end position="264"/>
    </location>
</feature>
<dbReference type="NCBIfam" id="TIGR00879">
    <property type="entry name" value="SP"/>
    <property type="match status" value="1"/>
</dbReference>
<dbReference type="GO" id="GO:0016020">
    <property type="term" value="C:membrane"/>
    <property type="evidence" value="ECO:0007669"/>
    <property type="project" value="UniProtKB-SubCell"/>
</dbReference>
<evidence type="ECO:0000259" key="11">
    <source>
        <dbReference type="PROSITE" id="PS50850"/>
    </source>
</evidence>
<keyword evidence="6 10" id="KW-0472">Membrane</keyword>
<dbReference type="PANTHER" id="PTHR48022">
    <property type="entry name" value="PLASTIDIC GLUCOSE TRANSPORTER 4"/>
    <property type="match status" value="1"/>
</dbReference>
<dbReference type="Proteomes" id="UP001201262">
    <property type="component" value="Unassembled WGS sequence"/>
</dbReference>
<dbReference type="GO" id="GO:0005351">
    <property type="term" value="F:carbohydrate:proton symporter activity"/>
    <property type="evidence" value="ECO:0007669"/>
    <property type="project" value="TreeGrafter"/>
</dbReference>
<feature type="transmembrane region" description="Helical" evidence="10">
    <location>
        <begin position="328"/>
        <end position="352"/>
    </location>
</feature>
<evidence type="ECO:0000256" key="1">
    <source>
        <dbReference type="ARBA" id="ARBA00004141"/>
    </source>
</evidence>
<dbReference type="AlphaFoldDB" id="A0AAD4Q5S0"/>
<dbReference type="Gene3D" id="1.20.1250.20">
    <property type="entry name" value="MFS general substrate transporter like domains"/>
    <property type="match status" value="1"/>
</dbReference>
<dbReference type="SUPFAM" id="SSF103473">
    <property type="entry name" value="MFS general substrate transporter"/>
    <property type="match status" value="1"/>
</dbReference>
<feature type="domain" description="Major facilitator superfamily (MFS) profile" evidence="11">
    <location>
        <begin position="69"/>
        <end position="516"/>
    </location>
</feature>
<dbReference type="EMBL" id="JAJTJA010000001">
    <property type="protein sequence ID" value="KAH8704848.1"/>
    <property type="molecule type" value="Genomic_DNA"/>
</dbReference>
<keyword evidence="4 10" id="KW-0812">Transmembrane</keyword>
<feature type="transmembrane region" description="Helical" evidence="10">
    <location>
        <begin position="390"/>
        <end position="411"/>
    </location>
</feature>
<keyword evidence="13" id="KW-1185">Reference proteome</keyword>
<reference evidence="12" key="1">
    <citation type="submission" date="2021-12" db="EMBL/GenBank/DDBJ databases">
        <title>Convergent genome expansion in fungi linked to evolution of root-endophyte symbiosis.</title>
        <authorList>
            <consortium name="DOE Joint Genome Institute"/>
            <person name="Ke Y.-H."/>
            <person name="Bonito G."/>
            <person name="Liao H.-L."/>
            <person name="Looney B."/>
            <person name="Rojas-Flechas A."/>
            <person name="Nash J."/>
            <person name="Hameed K."/>
            <person name="Schadt C."/>
            <person name="Martin F."/>
            <person name="Crous P.W."/>
            <person name="Miettinen O."/>
            <person name="Magnuson J.K."/>
            <person name="Labbe J."/>
            <person name="Jacobson D."/>
            <person name="Doktycz M.J."/>
            <person name="Veneault-Fourrey C."/>
            <person name="Kuo A."/>
            <person name="Mondo S."/>
            <person name="Calhoun S."/>
            <person name="Riley R."/>
            <person name="Ohm R."/>
            <person name="LaButti K."/>
            <person name="Andreopoulos B."/>
            <person name="Pangilinan J."/>
            <person name="Nolan M."/>
            <person name="Tritt A."/>
            <person name="Clum A."/>
            <person name="Lipzen A."/>
            <person name="Daum C."/>
            <person name="Barry K."/>
            <person name="Grigoriev I.V."/>
            <person name="Vilgalys R."/>
        </authorList>
    </citation>
    <scope>NUCLEOTIDE SEQUENCE</scope>
    <source>
        <strain evidence="12">PMI_201</strain>
    </source>
</reference>
<feature type="transmembrane region" description="Helical" evidence="10">
    <location>
        <begin position="489"/>
        <end position="510"/>
    </location>
</feature>
<proteinExistence type="inferred from homology"/>
<evidence type="ECO:0000313" key="13">
    <source>
        <dbReference type="Proteomes" id="UP001201262"/>
    </source>
</evidence>
<evidence type="ECO:0000256" key="8">
    <source>
        <dbReference type="RuleBase" id="RU003346"/>
    </source>
</evidence>
<feature type="compositionally biased region" description="Polar residues" evidence="9">
    <location>
        <begin position="1"/>
        <end position="10"/>
    </location>
</feature>
<evidence type="ECO:0000256" key="10">
    <source>
        <dbReference type="SAM" id="Phobius"/>
    </source>
</evidence>
<evidence type="ECO:0000256" key="7">
    <source>
        <dbReference type="ARBA" id="ARBA00026248"/>
    </source>
</evidence>
<feature type="transmembrane region" description="Helical" evidence="10">
    <location>
        <begin position="145"/>
        <end position="164"/>
    </location>
</feature>
<keyword evidence="5 10" id="KW-1133">Transmembrane helix</keyword>
<dbReference type="GO" id="GO:0000023">
    <property type="term" value="P:maltose metabolic process"/>
    <property type="evidence" value="ECO:0007669"/>
    <property type="project" value="UniProtKB-KW"/>
</dbReference>
<dbReference type="PANTHER" id="PTHR48022:SF5">
    <property type="entry name" value="ALPHA-GLUCOSIDES PERMEASE MPH2-RELATED"/>
    <property type="match status" value="1"/>
</dbReference>
<dbReference type="PROSITE" id="PS00217">
    <property type="entry name" value="SUGAR_TRANSPORT_2"/>
    <property type="match status" value="1"/>
</dbReference>
<feature type="transmembrane region" description="Helical" evidence="10">
    <location>
        <begin position="364"/>
        <end position="383"/>
    </location>
</feature>
<feature type="transmembrane region" description="Helical" evidence="10">
    <location>
        <begin position="423"/>
        <end position="446"/>
    </location>
</feature>
<evidence type="ECO:0000256" key="6">
    <source>
        <dbReference type="ARBA" id="ARBA00023136"/>
    </source>
</evidence>
<dbReference type="InterPro" id="IPR020846">
    <property type="entry name" value="MFS_dom"/>
</dbReference>
<dbReference type="InterPro" id="IPR036259">
    <property type="entry name" value="MFS_trans_sf"/>
</dbReference>
<feature type="region of interest" description="Disordered" evidence="9">
    <location>
        <begin position="1"/>
        <end position="21"/>
    </location>
</feature>
<dbReference type="InterPro" id="IPR005829">
    <property type="entry name" value="Sugar_transporter_CS"/>
</dbReference>
<dbReference type="InterPro" id="IPR005828">
    <property type="entry name" value="MFS_sugar_transport-like"/>
</dbReference>
<comment type="caution">
    <text evidence="12">The sequence shown here is derived from an EMBL/GenBank/DDBJ whole genome shotgun (WGS) entry which is preliminary data.</text>
</comment>
<dbReference type="Pfam" id="PF00083">
    <property type="entry name" value="Sugar_tr"/>
    <property type="match status" value="1"/>
</dbReference>
<comment type="subcellular location">
    <subcellularLocation>
        <location evidence="1">Membrane</location>
        <topology evidence="1">Multi-pass membrane protein</topology>
    </subcellularLocation>
</comment>
<evidence type="ECO:0000256" key="3">
    <source>
        <dbReference type="ARBA" id="ARBA00022448"/>
    </source>
</evidence>
<evidence type="ECO:0000256" key="2">
    <source>
        <dbReference type="ARBA" id="ARBA00010992"/>
    </source>
</evidence>
<comment type="similarity">
    <text evidence="2 8">Belongs to the major facilitator superfamily. Sugar transporter (TC 2.A.1.1) family.</text>
</comment>
<sequence length="563" mass="62547">MAESTPSRNQQFKDQHSHVAHVPPGVANGVASSVEDFMNLVQEANEANERERNMKLLTAFRIYPKAILWSIMLSSTLIMEGYDTSLVGAFNAYPSFLNVFGIKAPDGTLNIPPSWQNGIGAATNCGEVLGLQLAGVMSDRVGYRWTLILALVSLTGFIFIPFYAKTLTVFLVGELFQGISWGVFQTMTTAYAAEVCPVPLRHYLTTFVNLCWIIGQFISAGIIRGLVNRQDVWGYKIPFAVQWVWPIPIGIGIFLAPESPWWCIRNGYTERARNSLRKLTVKNSSYSSRDEDRQIAYMIYTDAMEREVSKGTTYFDCFRGTDLRRSEIVCMTWIAQTLSGTVVGGLSSYFYVRAGISTDDAYSLSWGQTAISAVGTMTSWLVLNRLGRKSLMCGGMVVMFLLLLVAGGMGIPSTPSTATSWTAGTMVLLLSAVADFSVAPVVYTIVSEIPSSRLRAKSIILARNAYNIINLAFVNIISYRQLNASAWNWGPKACFFWAGINLLMNLYLYFRLPETKGRTYAELDILFANHIPARKFSSTKVETIINLDTNPAKVEVTEHREEA</sequence>
<accession>A0AAD4Q5S0</accession>
<name>A0AAD4Q5S0_9EURO</name>
<keyword evidence="7" id="KW-0462">Maltose metabolism</keyword>
<dbReference type="FunFam" id="1.20.1250.20:FF:000078">
    <property type="entry name" value="MFS maltose transporter, putative"/>
    <property type="match status" value="1"/>
</dbReference>
<evidence type="ECO:0000256" key="5">
    <source>
        <dbReference type="ARBA" id="ARBA00022989"/>
    </source>
</evidence>
<keyword evidence="3 8" id="KW-0813">Transport</keyword>
<dbReference type="RefSeq" id="XP_046077469.1">
    <property type="nucleotide sequence ID" value="XM_046212839.1"/>
</dbReference>
<dbReference type="InterPro" id="IPR003663">
    <property type="entry name" value="Sugar/inositol_transpt"/>
</dbReference>